<dbReference type="Proteomes" id="UP000028984">
    <property type="component" value="Unassembled WGS sequence"/>
</dbReference>
<dbReference type="PROSITE" id="PS51674">
    <property type="entry name" value="4FE4S_WBL"/>
    <property type="match status" value="1"/>
</dbReference>
<organism evidence="2 3">
    <name type="scientific">Bifidobacterium reuteri DSM 23975</name>
    <dbReference type="NCBI Taxonomy" id="1437610"/>
    <lineage>
        <taxon>Bacteria</taxon>
        <taxon>Bacillati</taxon>
        <taxon>Actinomycetota</taxon>
        <taxon>Actinomycetes</taxon>
        <taxon>Bifidobacteriales</taxon>
        <taxon>Bifidobacteriaceae</taxon>
        <taxon>Bifidobacterium</taxon>
    </lineage>
</organism>
<comment type="caution">
    <text evidence="2">The sequence shown here is derived from an EMBL/GenBank/DDBJ whole genome shotgun (WGS) entry which is preliminary data.</text>
</comment>
<accession>A0A087CIU6</accession>
<protein>
    <submittedName>
        <fullName evidence="2">Transcription regulator WhiB superfamily protein</fullName>
    </submittedName>
</protein>
<dbReference type="AlphaFoldDB" id="A0A087CIU6"/>
<evidence type="ECO:0000313" key="3">
    <source>
        <dbReference type="Proteomes" id="UP000028984"/>
    </source>
</evidence>
<dbReference type="EMBL" id="JGZK01000023">
    <property type="protein sequence ID" value="KFI83196.1"/>
    <property type="molecule type" value="Genomic_DNA"/>
</dbReference>
<evidence type="ECO:0000259" key="1">
    <source>
        <dbReference type="PROSITE" id="PS51674"/>
    </source>
</evidence>
<proteinExistence type="predicted"/>
<gene>
    <name evidence="2" type="ORF">BREU_2195</name>
</gene>
<reference evidence="2 3" key="1">
    <citation type="submission" date="2014-03" db="EMBL/GenBank/DDBJ databases">
        <title>Genomics of Bifidobacteria.</title>
        <authorList>
            <person name="Ventura M."/>
            <person name="Milani C."/>
            <person name="Lugli G.A."/>
        </authorList>
    </citation>
    <scope>NUCLEOTIDE SEQUENCE [LARGE SCALE GENOMIC DNA]</scope>
    <source>
        <strain evidence="2 3">DSM 23975</strain>
    </source>
</reference>
<dbReference type="STRING" id="1437610.BREU_2195"/>
<keyword evidence="3" id="KW-1185">Reference proteome</keyword>
<evidence type="ECO:0000313" key="2">
    <source>
        <dbReference type="EMBL" id="KFI83196.1"/>
    </source>
</evidence>
<name>A0A087CIU6_9BIFI</name>
<dbReference type="InterPro" id="IPR034768">
    <property type="entry name" value="4FE4S_WBL"/>
</dbReference>
<sequence length="182" mass="20659">MTMGDRERTTSGAQWIHTSMLPPDGLCSQADVELYDMLWMQIGLDGDVGRDDNLKHAAKRLCMRCPVLMSCLARSLLVPVSHGVIGGMTYKERQYARHVAVLHQVITRQRKRTDVEMRNGFERLSRWLEAHPEIHRMVYNRRHNEQSRLARGKAGSYPVRIVARLACADSDATVEDGAENDA</sequence>
<dbReference type="eggNOG" id="ENOG5031YH1">
    <property type="taxonomic scope" value="Bacteria"/>
</dbReference>
<feature type="domain" description="4Fe-4S Wbl-type" evidence="1">
    <location>
        <begin position="26"/>
        <end position="95"/>
    </location>
</feature>
<dbReference type="Pfam" id="PF02467">
    <property type="entry name" value="Whib"/>
    <property type="match status" value="1"/>
</dbReference>